<dbReference type="PANTHER" id="PTHR33446">
    <property type="entry name" value="PROTEIN TONB-RELATED"/>
    <property type="match status" value="1"/>
</dbReference>
<keyword evidence="2" id="KW-0812">Transmembrane</keyword>
<dbReference type="GO" id="GO:0031992">
    <property type="term" value="F:energy transducer activity"/>
    <property type="evidence" value="ECO:0007669"/>
    <property type="project" value="TreeGrafter"/>
</dbReference>
<feature type="transmembrane region" description="Helical" evidence="2">
    <location>
        <begin position="37"/>
        <end position="57"/>
    </location>
</feature>
<evidence type="ECO:0000256" key="1">
    <source>
        <dbReference type="SAM" id="MobiDB-lite"/>
    </source>
</evidence>
<organism evidence="4 5">
    <name type="scientific">Flavobacterium johnsoniae</name>
    <name type="common">Cytophaga johnsonae</name>
    <dbReference type="NCBI Taxonomy" id="986"/>
    <lineage>
        <taxon>Bacteria</taxon>
        <taxon>Pseudomonadati</taxon>
        <taxon>Bacteroidota</taxon>
        <taxon>Flavobacteriia</taxon>
        <taxon>Flavobacteriales</taxon>
        <taxon>Flavobacteriaceae</taxon>
        <taxon>Flavobacterium</taxon>
    </lineage>
</organism>
<dbReference type="RefSeq" id="WP_073408951.1">
    <property type="nucleotide sequence ID" value="NZ_FQWH01000003.1"/>
</dbReference>
<dbReference type="GO" id="GO:0098797">
    <property type="term" value="C:plasma membrane protein complex"/>
    <property type="evidence" value="ECO:0007669"/>
    <property type="project" value="TreeGrafter"/>
</dbReference>
<dbReference type="InterPro" id="IPR051045">
    <property type="entry name" value="TonB-dependent_transducer"/>
</dbReference>
<evidence type="ECO:0000256" key="2">
    <source>
        <dbReference type="SAM" id="Phobius"/>
    </source>
</evidence>
<feature type="domain" description="TonB C-terminal" evidence="3">
    <location>
        <begin position="210"/>
        <end position="269"/>
    </location>
</feature>
<proteinExistence type="predicted"/>
<evidence type="ECO:0000313" key="5">
    <source>
        <dbReference type="Proteomes" id="UP000184112"/>
    </source>
</evidence>
<feature type="region of interest" description="Disordered" evidence="1">
    <location>
        <begin position="136"/>
        <end position="165"/>
    </location>
</feature>
<protein>
    <submittedName>
        <fullName evidence="4">Outer membrane transport energization protein TonB</fullName>
    </submittedName>
</protein>
<dbReference type="EMBL" id="FQWH01000003">
    <property type="protein sequence ID" value="SHG56053.1"/>
    <property type="molecule type" value="Genomic_DNA"/>
</dbReference>
<dbReference type="Proteomes" id="UP000184112">
    <property type="component" value="Unassembled WGS sequence"/>
</dbReference>
<dbReference type="Gene3D" id="3.30.1150.10">
    <property type="match status" value="1"/>
</dbReference>
<gene>
    <name evidence="4" type="ORF">SAMN05444388_103206</name>
</gene>
<evidence type="ECO:0000313" key="4">
    <source>
        <dbReference type="EMBL" id="SHG56053.1"/>
    </source>
</evidence>
<accession>A0A1M5KV67</accession>
<sequence>MSKLSIYESKWTDLVFENKNKEYGAYQLRQENSKTTVNALFMALLLITAVGSVSMLVNKFSIDNTVDTEPVIYKPLVVTDLNDIVKPKVEEYIAPPVQKQEPASQAPVTSSQLTNPVITHADQAVTEIATNRENTPVVDNTTAGPGTGVNTMPTTGGPGTGETDTPVVQGPYTPAALDKMPEFPGGIKNFYTYVGKNFTRPELDEERTLRVYVSFVIERDGSMTDILVKNDPGYGLGKEAVRVLKSLKTKWAPGMIDGKAVRTAYNLPITIQTQPE</sequence>
<dbReference type="SUPFAM" id="SSF74653">
    <property type="entry name" value="TolA/TonB C-terminal domain"/>
    <property type="match status" value="1"/>
</dbReference>
<dbReference type="GO" id="GO:0055085">
    <property type="term" value="P:transmembrane transport"/>
    <property type="evidence" value="ECO:0007669"/>
    <property type="project" value="InterPro"/>
</dbReference>
<evidence type="ECO:0000259" key="3">
    <source>
        <dbReference type="Pfam" id="PF03544"/>
    </source>
</evidence>
<keyword evidence="2" id="KW-1133">Transmembrane helix</keyword>
<dbReference type="PANTHER" id="PTHR33446:SF2">
    <property type="entry name" value="PROTEIN TONB"/>
    <property type="match status" value="1"/>
</dbReference>
<dbReference type="Pfam" id="PF03544">
    <property type="entry name" value="TonB_C"/>
    <property type="match status" value="1"/>
</dbReference>
<name>A0A1M5KV67_FLAJO</name>
<reference evidence="4 5" key="1">
    <citation type="submission" date="2016-11" db="EMBL/GenBank/DDBJ databases">
        <authorList>
            <person name="Jaros S."/>
            <person name="Januszkiewicz K."/>
            <person name="Wedrychowicz H."/>
        </authorList>
    </citation>
    <scope>NUCLEOTIDE SEQUENCE [LARGE SCALE GENOMIC DNA]</scope>
    <source>
        <strain evidence="4 5">DSM 6792</strain>
    </source>
</reference>
<dbReference type="InterPro" id="IPR037682">
    <property type="entry name" value="TonB_C"/>
</dbReference>
<dbReference type="AlphaFoldDB" id="A0A1M5KV67"/>
<feature type="compositionally biased region" description="Low complexity" evidence="1">
    <location>
        <begin position="148"/>
        <end position="165"/>
    </location>
</feature>
<keyword evidence="2" id="KW-0472">Membrane</keyword>